<dbReference type="InterPro" id="IPR008335">
    <property type="entry name" value="Mopterin_OxRdtase_euk"/>
</dbReference>
<dbReference type="Gene3D" id="3.90.420.10">
    <property type="entry name" value="Oxidoreductase, molybdopterin-binding domain"/>
    <property type="match status" value="1"/>
</dbReference>
<name>A0A143BME6_9BACT</name>
<evidence type="ECO:0000259" key="5">
    <source>
        <dbReference type="Pfam" id="PF00174"/>
    </source>
</evidence>
<dbReference type="eggNOG" id="COG2041">
    <property type="taxonomic scope" value="Bacteria"/>
</dbReference>
<keyword evidence="2" id="KW-0500">Molybdenum</keyword>
<dbReference type="Pfam" id="PF03404">
    <property type="entry name" value="Mo-co_dimer"/>
    <property type="match status" value="1"/>
</dbReference>
<evidence type="ECO:0000313" key="8">
    <source>
        <dbReference type="Proteomes" id="UP000076404"/>
    </source>
</evidence>
<comment type="cofactor">
    <cofactor evidence="1">
        <name>Mo-molybdopterin</name>
        <dbReference type="ChEBI" id="CHEBI:71302"/>
    </cofactor>
</comment>
<dbReference type="PANTHER" id="PTHR19372:SF7">
    <property type="entry name" value="SULFITE OXIDASE, MITOCHONDRIAL"/>
    <property type="match status" value="1"/>
</dbReference>
<accession>A0A143BME6</accession>
<dbReference type="RefSeq" id="WP_053334567.1">
    <property type="nucleotide sequence ID" value="NZ_CP011454.1"/>
</dbReference>
<sequence length="348" mass="36781">MPAPVSAFVPLTAPLDVVRAHPLCAETPVPQLQHAVTPAASVYVRSNFETPLSHAGWQLSVLGAVQSPVVFSLSDLAAMPQHTVLVTMECAGNWRLGMDPVPTGEPWKFGAVSTTRWTGVALATLLAGVGVHADALEVVAIGADAGPRDDAEGDVRFARALPLAVALHPDTLVATHMDGALLTPDHGAPLRLIVPNWYGMANVKWLTALELRTTPFTGYFQTQRYVYDVDGVHTPVSRALVKSMIVSPAPDAVTACNTTLRGWAWSGAGAITRVEIAVGDAWHEATLGAPASPYAWTPFELPLMLPAGTVVLRTRASDASGAVQPERIVWNSLGYGNNAVRGITVTAE</sequence>
<evidence type="ECO:0000259" key="6">
    <source>
        <dbReference type="Pfam" id="PF03404"/>
    </source>
</evidence>
<dbReference type="Gene3D" id="2.60.40.650">
    <property type="match status" value="1"/>
</dbReference>
<keyword evidence="3" id="KW-0479">Metal-binding</keyword>
<dbReference type="SUPFAM" id="SSF56524">
    <property type="entry name" value="Oxidoreductase molybdopterin-binding domain"/>
    <property type="match status" value="1"/>
</dbReference>
<dbReference type="GO" id="GO:0030151">
    <property type="term" value="F:molybdenum ion binding"/>
    <property type="evidence" value="ECO:0007669"/>
    <property type="project" value="InterPro"/>
</dbReference>
<dbReference type="SUPFAM" id="SSF81296">
    <property type="entry name" value="E set domains"/>
    <property type="match status" value="1"/>
</dbReference>
<dbReference type="InterPro" id="IPR000572">
    <property type="entry name" value="OxRdtase_Mopterin-bd_dom"/>
</dbReference>
<evidence type="ECO:0008006" key="9">
    <source>
        <dbReference type="Google" id="ProtNLM"/>
    </source>
</evidence>
<dbReference type="InterPro" id="IPR014756">
    <property type="entry name" value="Ig_E-set"/>
</dbReference>
<dbReference type="InterPro" id="IPR005066">
    <property type="entry name" value="MoCF_OxRdtse_dimer"/>
</dbReference>
<dbReference type="GO" id="GO:0043546">
    <property type="term" value="F:molybdopterin cofactor binding"/>
    <property type="evidence" value="ECO:0007669"/>
    <property type="project" value="TreeGrafter"/>
</dbReference>
<evidence type="ECO:0000313" key="7">
    <source>
        <dbReference type="EMBL" id="AMW06188.1"/>
    </source>
</evidence>
<organism evidence="7 8">
    <name type="scientific">Gemmatimonas phototrophica</name>
    <dbReference type="NCBI Taxonomy" id="1379270"/>
    <lineage>
        <taxon>Bacteria</taxon>
        <taxon>Pseudomonadati</taxon>
        <taxon>Gemmatimonadota</taxon>
        <taxon>Gemmatimonadia</taxon>
        <taxon>Gemmatimonadales</taxon>
        <taxon>Gemmatimonadaceae</taxon>
        <taxon>Gemmatimonas</taxon>
    </lineage>
</organism>
<dbReference type="Proteomes" id="UP000076404">
    <property type="component" value="Chromosome"/>
</dbReference>
<dbReference type="GO" id="GO:0020037">
    <property type="term" value="F:heme binding"/>
    <property type="evidence" value="ECO:0007669"/>
    <property type="project" value="TreeGrafter"/>
</dbReference>
<evidence type="ECO:0000256" key="2">
    <source>
        <dbReference type="ARBA" id="ARBA00022505"/>
    </source>
</evidence>
<dbReference type="STRING" id="1379270.GEMMAAP_18155"/>
<dbReference type="EMBL" id="CP011454">
    <property type="protein sequence ID" value="AMW06188.1"/>
    <property type="molecule type" value="Genomic_DNA"/>
</dbReference>
<dbReference type="KEGG" id="gph:GEMMAAP_18155"/>
<gene>
    <name evidence="7" type="ORF">GEMMAAP_18155</name>
</gene>
<keyword evidence="8" id="KW-1185">Reference proteome</keyword>
<dbReference type="PANTHER" id="PTHR19372">
    <property type="entry name" value="SULFITE REDUCTASE"/>
    <property type="match status" value="1"/>
</dbReference>
<dbReference type="InterPro" id="IPR036374">
    <property type="entry name" value="OxRdtase_Mopterin-bd_sf"/>
</dbReference>
<evidence type="ECO:0000256" key="4">
    <source>
        <dbReference type="ARBA" id="ARBA00023002"/>
    </source>
</evidence>
<keyword evidence="4" id="KW-0560">Oxidoreductase</keyword>
<dbReference type="Pfam" id="PF00174">
    <property type="entry name" value="Oxidored_molyb"/>
    <property type="match status" value="1"/>
</dbReference>
<feature type="domain" description="Oxidoreductase molybdopterin-binding" evidence="5">
    <location>
        <begin position="50"/>
        <end position="219"/>
    </location>
</feature>
<dbReference type="PRINTS" id="PR00407">
    <property type="entry name" value="EUMOPTERIN"/>
</dbReference>
<feature type="domain" description="Moybdenum cofactor oxidoreductase dimerisation" evidence="6">
    <location>
        <begin position="241"/>
        <end position="340"/>
    </location>
</feature>
<reference evidence="7 8" key="2">
    <citation type="journal article" date="2016" name="Environ. Microbiol. Rep.">
        <title>Metagenomic evidence for the presence of phototrophic Gemmatimonadetes bacteria in diverse environments.</title>
        <authorList>
            <person name="Zeng Y."/>
            <person name="Baumbach J."/>
            <person name="Barbosa E.G."/>
            <person name="Azevedo V."/>
            <person name="Zhang C."/>
            <person name="Koblizek M."/>
        </authorList>
    </citation>
    <scope>NUCLEOTIDE SEQUENCE [LARGE SCALE GENOMIC DNA]</scope>
    <source>
        <strain evidence="7 8">AP64</strain>
    </source>
</reference>
<dbReference type="OrthoDB" id="9778777at2"/>
<dbReference type="GO" id="GO:0006790">
    <property type="term" value="P:sulfur compound metabolic process"/>
    <property type="evidence" value="ECO:0007669"/>
    <property type="project" value="TreeGrafter"/>
</dbReference>
<evidence type="ECO:0000256" key="3">
    <source>
        <dbReference type="ARBA" id="ARBA00022723"/>
    </source>
</evidence>
<evidence type="ECO:0000256" key="1">
    <source>
        <dbReference type="ARBA" id="ARBA00001924"/>
    </source>
</evidence>
<protein>
    <recommendedName>
        <fullName evidence="9">Sulfite oxidase</fullName>
    </recommendedName>
</protein>
<dbReference type="GO" id="GO:0008482">
    <property type="term" value="F:sulfite oxidase activity"/>
    <property type="evidence" value="ECO:0007669"/>
    <property type="project" value="TreeGrafter"/>
</dbReference>
<proteinExistence type="predicted"/>
<dbReference type="AlphaFoldDB" id="A0A143BME6"/>
<reference evidence="7 8" key="1">
    <citation type="journal article" date="2014" name="Proc. Natl. Acad. Sci. U.S.A.">
        <title>Functional type 2 photosynthetic reaction centers found in the rare bacterial phylum Gemmatimonadetes.</title>
        <authorList>
            <person name="Zeng Y."/>
            <person name="Feng F."/>
            <person name="Medova H."/>
            <person name="Dean J."/>
            <person name="Koblizek M."/>
        </authorList>
    </citation>
    <scope>NUCLEOTIDE SEQUENCE [LARGE SCALE GENOMIC DNA]</scope>
    <source>
        <strain evidence="7 8">AP64</strain>
    </source>
</reference>
<dbReference type="CDD" id="cd02110">
    <property type="entry name" value="SO_family_Moco_dimer"/>
    <property type="match status" value="1"/>
</dbReference>